<evidence type="ECO:0000313" key="1">
    <source>
        <dbReference type="EMBL" id="KAA6379995.1"/>
    </source>
</evidence>
<sequence length="91" mass="10311">MWIDEGRRMVKSLRLMNTRMRHFMDGNCFGVAVRGGSFWFRQKTRGTNVAASKAEAPFTGRGNAERMVLALSKVFKQTVLQLIQSLKFGAL</sequence>
<comment type="caution">
    <text evidence="1">The sequence shown here is derived from an EMBL/GenBank/DDBJ whole genome shotgun (WGS) entry which is preliminary data.</text>
</comment>
<organism evidence="1 2">
    <name type="scientific">Streblomastix strix</name>
    <dbReference type="NCBI Taxonomy" id="222440"/>
    <lineage>
        <taxon>Eukaryota</taxon>
        <taxon>Metamonada</taxon>
        <taxon>Preaxostyla</taxon>
        <taxon>Oxymonadida</taxon>
        <taxon>Streblomastigidae</taxon>
        <taxon>Streblomastix</taxon>
    </lineage>
</organism>
<protein>
    <submittedName>
        <fullName evidence="1">Uncharacterized protein</fullName>
    </submittedName>
</protein>
<dbReference type="AlphaFoldDB" id="A0A5J4VC01"/>
<name>A0A5J4VC01_9EUKA</name>
<gene>
    <name evidence="1" type="ORF">EZS28_024478</name>
</gene>
<accession>A0A5J4VC01</accession>
<dbReference type="Proteomes" id="UP000324800">
    <property type="component" value="Unassembled WGS sequence"/>
</dbReference>
<dbReference type="EMBL" id="SNRW01008152">
    <property type="protein sequence ID" value="KAA6379995.1"/>
    <property type="molecule type" value="Genomic_DNA"/>
</dbReference>
<evidence type="ECO:0000313" key="2">
    <source>
        <dbReference type="Proteomes" id="UP000324800"/>
    </source>
</evidence>
<reference evidence="1 2" key="1">
    <citation type="submission" date="2019-03" db="EMBL/GenBank/DDBJ databases">
        <title>Single cell metagenomics reveals metabolic interactions within the superorganism composed of flagellate Streblomastix strix and complex community of Bacteroidetes bacteria on its surface.</title>
        <authorList>
            <person name="Treitli S.C."/>
            <person name="Kolisko M."/>
            <person name="Husnik F."/>
            <person name="Keeling P."/>
            <person name="Hampl V."/>
        </authorList>
    </citation>
    <scope>NUCLEOTIDE SEQUENCE [LARGE SCALE GENOMIC DNA]</scope>
    <source>
        <strain evidence="1">ST1C</strain>
    </source>
</reference>
<proteinExistence type="predicted"/>